<dbReference type="EMBL" id="JADCUA010000021">
    <property type="protein sequence ID" value="KAH9832478.1"/>
    <property type="molecule type" value="Genomic_DNA"/>
</dbReference>
<name>A0ABQ8K5X6_9APHY</name>
<sequence>MWCVKSPARRSRCNNHFRPADSGVKSRRWLVIFVSWLGSLTCYSSRIERVDGNDMAVMIRLTSDRHRQSTLEIRDAADGLSSVVAAPRGWARACRDETWRDDSDPLRRMLILIRAGHRRAESAHVPCQFAGCRGPERRTQANHFHCALYSPC</sequence>
<protein>
    <submittedName>
        <fullName evidence="1">Uncharacterized protein</fullName>
    </submittedName>
</protein>
<proteinExistence type="predicted"/>
<reference evidence="1 2" key="1">
    <citation type="journal article" date="2021" name="Environ. Microbiol.">
        <title>Gene family expansions and transcriptome signatures uncover fungal adaptations to wood decay.</title>
        <authorList>
            <person name="Hage H."/>
            <person name="Miyauchi S."/>
            <person name="Viragh M."/>
            <person name="Drula E."/>
            <person name="Min B."/>
            <person name="Chaduli D."/>
            <person name="Navarro D."/>
            <person name="Favel A."/>
            <person name="Norest M."/>
            <person name="Lesage-Meessen L."/>
            <person name="Balint B."/>
            <person name="Merenyi Z."/>
            <person name="de Eugenio L."/>
            <person name="Morin E."/>
            <person name="Martinez A.T."/>
            <person name="Baldrian P."/>
            <person name="Stursova M."/>
            <person name="Martinez M.J."/>
            <person name="Novotny C."/>
            <person name="Magnuson J.K."/>
            <person name="Spatafora J.W."/>
            <person name="Maurice S."/>
            <person name="Pangilinan J."/>
            <person name="Andreopoulos W."/>
            <person name="LaButti K."/>
            <person name="Hundley H."/>
            <person name="Na H."/>
            <person name="Kuo A."/>
            <person name="Barry K."/>
            <person name="Lipzen A."/>
            <person name="Henrissat B."/>
            <person name="Riley R."/>
            <person name="Ahrendt S."/>
            <person name="Nagy L.G."/>
            <person name="Grigoriev I.V."/>
            <person name="Martin F."/>
            <person name="Rosso M.N."/>
        </authorList>
    </citation>
    <scope>NUCLEOTIDE SEQUENCE [LARGE SCALE GENOMIC DNA]</scope>
    <source>
        <strain evidence="1 2">CIRM-BRFM 1785</strain>
    </source>
</reference>
<organism evidence="1 2">
    <name type="scientific">Rhodofomes roseus</name>
    <dbReference type="NCBI Taxonomy" id="34475"/>
    <lineage>
        <taxon>Eukaryota</taxon>
        <taxon>Fungi</taxon>
        <taxon>Dikarya</taxon>
        <taxon>Basidiomycota</taxon>
        <taxon>Agaricomycotina</taxon>
        <taxon>Agaricomycetes</taxon>
        <taxon>Polyporales</taxon>
        <taxon>Rhodofomes</taxon>
    </lineage>
</organism>
<keyword evidence="2" id="KW-1185">Reference proteome</keyword>
<dbReference type="GeneID" id="71998056"/>
<dbReference type="RefSeq" id="XP_047775396.1">
    <property type="nucleotide sequence ID" value="XM_047917324.1"/>
</dbReference>
<comment type="caution">
    <text evidence="1">The sequence shown here is derived from an EMBL/GenBank/DDBJ whole genome shotgun (WGS) entry which is preliminary data.</text>
</comment>
<evidence type="ECO:0000313" key="2">
    <source>
        <dbReference type="Proteomes" id="UP000814176"/>
    </source>
</evidence>
<dbReference type="Proteomes" id="UP000814176">
    <property type="component" value="Unassembled WGS sequence"/>
</dbReference>
<accession>A0ABQ8K5X6</accession>
<gene>
    <name evidence="1" type="ORF">C8Q71DRAFT_253876</name>
</gene>
<evidence type="ECO:0000313" key="1">
    <source>
        <dbReference type="EMBL" id="KAH9832478.1"/>
    </source>
</evidence>